<name>A0AAW6RJG4_9BURK</name>
<dbReference type="Pfam" id="PF12019">
    <property type="entry name" value="GspH"/>
    <property type="match status" value="1"/>
</dbReference>
<accession>A0AAW6RJG4</accession>
<keyword evidence="8 11" id="KW-0472">Membrane</keyword>
<evidence type="ECO:0000256" key="6">
    <source>
        <dbReference type="ARBA" id="ARBA00022692"/>
    </source>
</evidence>
<dbReference type="GO" id="GO:0015627">
    <property type="term" value="C:type II protein secretion system complex"/>
    <property type="evidence" value="ECO:0007669"/>
    <property type="project" value="InterPro"/>
</dbReference>
<comment type="subcellular location">
    <subcellularLocation>
        <location evidence="1">Cell inner membrane</location>
        <topology evidence="1">Single-pass membrane protein</topology>
    </subcellularLocation>
</comment>
<evidence type="ECO:0000256" key="10">
    <source>
        <dbReference type="ARBA" id="ARBA00030775"/>
    </source>
</evidence>
<dbReference type="Pfam" id="PF07963">
    <property type="entry name" value="N_methyl"/>
    <property type="match status" value="1"/>
</dbReference>
<keyword evidence="7 11" id="KW-1133">Transmembrane helix</keyword>
<evidence type="ECO:0000256" key="2">
    <source>
        <dbReference type="ARBA" id="ARBA00021549"/>
    </source>
</evidence>
<evidence type="ECO:0000256" key="9">
    <source>
        <dbReference type="ARBA" id="ARBA00025772"/>
    </source>
</evidence>
<reference evidence="13 14" key="1">
    <citation type="submission" date="2023-04" db="EMBL/GenBank/DDBJ databases">
        <title>Ottowia paracancer sp. nov., isolated from human stomach.</title>
        <authorList>
            <person name="Song Y."/>
        </authorList>
    </citation>
    <scope>NUCLEOTIDE SEQUENCE [LARGE SCALE GENOMIC DNA]</scope>
    <source>
        <strain evidence="13 14">10c7w1</strain>
    </source>
</reference>
<evidence type="ECO:0000256" key="11">
    <source>
        <dbReference type="SAM" id="Phobius"/>
    </source>
</evidence>
<comment type="caution">
    <text evidence="13">The sequence shown here is derived from an EMBL/GenBank/DDBJ whole genome shotgun (WGS) entry which is preliminary data.</text>
</comment>
<evidence type="ECO:0000256" key="1">
    <source>
        <dbReference type="ARBA" id="ARBA00004377"/>
    </source>
</evidence>
<evidence type="ECO:0000313" key="14">
    <source>
        <dbReference type="Proteomes" id="UP001237156"/>
    </source>
</evidence>
<keyword evidence="5" id="KW-0997">Cell inner membrane</keyword>
<evidence type="ECO:0000313" key="13">
    <source>
        <dbReference type="EMBL" id="MDG9698979.1"/>
    </source>
</evidence>
<evidence type="ECO:0000256" key="3">
    <source>
        <dbReference type="ARBA" id="ARBA00022475"/>
    </source>
</evidence>
<keyword evidence="14" id="KW-1185">Reference proteome</keyword>
<proteinExistence type="inferred from homology"/>
<comment type="similarity">
    <text evidence="9">Belongs to the GSP H family.</text>
</comment>
<dbReference type="InterPro" id="IPR045584">
    <property type="entry name" value="Pilin-like"/>
</dbReference>
<keyword evidence="4" id="KW-0488">Methylation</keyword>
<feature type="transmembrane region" description="Helical" evidence="11">
    <location>
        <begin position="20"/>
        <end position="40"/>
    </location>
</feature>
<dbReference type="GO" id="GO:0015628">
    <property type="term" value="P:protein secretion by the type II secretion system"/>
    <property type="evidence" value="ECO:0007669"/>
    <property type="project" value="InterPro"/>
</dbReference>
<evidence type="ECO:0000256" key="7">
    <source>
        <dbReference type="ARBA" id="ARBA00022989"/>
    </source>
</evidence>
<dbReference type="EMBL" id="JARVII010000006">
    <property type="protein sequence ID" value="MDG9698979.1"/>
    <property type="molecule type" value="Genomic_DNA"/>
</dbReference>
<organism evidence="13 14">
    <name type="scientific">Ottowia cancrivicina</name>
    <dbReference type="NCBI Taxonomy" id="3040346"/>
    <lineage>
        <taxon>Bacteria</taxon>
        <taxon>Pseudomonadati</taxon>
        <taxon>Pseudomonadota</taxon>
        <taxon>Betaproteobacteria</taxon>
        <taxon>Burkholderiales</taxon>
        <taxon>Comamonadaceae</taxon>
        <taxon>Ottowia</taxon>
    </lineage>
</organism>
<dbReference type="InterPro" id="IPR022346">
    <property type="entry name" value="T2SS_GspH"/>
</dbReference>
<dbReference type="Gene3D" id="3.30.700.10">
    <property type="entry name" value="Glycoprotein, Type 4 Pilin"/>
    <property type="match status" value="1"/>
</dbReference>
<evidence type="ECO:0000256" key="4">
    <source>
        <dbReference type="ARBA" id="ARBA00022481"/>
    </source>
</evidence>
<protein>
    <recommendedName>
        <fullName evidence="2">Type II secretion system protein H</fullName>
    </recommendedName>
    <alternativeName>
        <fullName evidence="10">General secretion pathway protein H</fullName>
    </alternativeName>
</protein>
<evidence type="ECO:0000256" key="5">
    <source>
        <dbReference type="ARBA" id="ARBA00022519"/>
    </source>
</evidence>
<dbReference type="AlphaFoldDB" id="A0AAW6RJG4"/>
<sequence>MPSLRFAPRAPHRFNGFTLVELMVVFAILALVMALAPASLGRMYETAQYRSAVRGIVTEMRAARQRAQSEGVEARFTVNLRERTYGMEGGERHAVPDSLQLRAVAARQETSADGQEMGIRFLPRGGATGGSVDLIRPSGSGVRLRVDWFSGRVEQEPASGEAAGATP</sequence>
<dbReference type="InterPro" id="IPR012902">
    <property type="entry name" value="N_methyl_site"/>
</dbReference>
<keyword evidence="3" id="KW-1003">Cell membrane</keyword>
<dbReference type="SUPFAM" id="SSF54523">
    <property type="entry name" value="Pili subunits"/>
    <property type="match status" value="1"/>
</dbReference>
<evidence type="ECO:0000259" key="12">
    <source>
        <dbReference type="Pfam" id="PF12019"/>
    </source>
</evidence>
<feature type="domain" description="General secretion pathway GspH" evidence="12">
    <location>
        <begin position="52"/>
        <end position="148"/>
    </location>
</feature>
<dbReference type="GO" id="GO:0005886">
    <property type="term" value="C:plasma membrane"/>
    <property type="evidence" value="ECO:0007669"/>
    <property type="project" value="UniProtKB-SubCell"/>
</dbReference>
<evidence type="ECO:0000256" key="8">
    <source>
        <dbReference type="ARBA" id="ARBA00023136"/>
    </source>
</evidence>
<gene>
    <name evidence="13" type="ORF">QB898_04470</name>
</gene>
<keyword evidence="6 11" id="KW-0812">Transmembrane</keyword>
<dbReference type="NCBIfam" id="TIGR02532">
    <property type="entry name" value="IV_pilin_GFxxxE"/>
    <property type="match status" value="1"/>
</dbReference>
<dbReference type="Proteomes" id="UP001237156">
    <property type="component" value="Unassembled WGS sequence"/>
</dbReference>
<dbReference type="RefSeq" id="WP_279523966.1">
    <property type="nucleotide sequence ID" value="NZ_JARVII010000006.1"/>
</dbReference>